<dbReference type="AlphaFoldDB" id="A0AAD6VBC9"/>
<sequence length="508" mass="55409">MHVVCTSPAVARSQRTHRTFRTLFPGCQPHSALQMTHGQSDGQAVPSIHWHASLFEARVSCRRRRHAQYVLPAAVPLTNQALRRLGGINGAIRANVIATTNSGQGVWLPKQKPDHQHVLGSRGARGSNTQTLPVRPSREHGARSCRIPERHDHRHVAPSRPGRVDTQFRCGVALALAAWTVVPRTAGPRVIEATKPIVGPNCKTLVLVPCATASMIAHFNEYDIAAIAREIYEDEARRDGRSMDEILPQVSASWNGSDKLSGIVVKNPGVPDMYDYERVSYAAGPPGGLFSQLLIPAQKLAEAVDGYVVATEVYFEPIGVPYCQEYYRKRGQEIFAVGMQTHELEAVHGVAPSNELVSLFLQNALSKCGPKSVLYISFGSFFFPVATPQLVEALVTTLQVLDLEIAALPRPSRLRVDSSRGNISLNGLAMRPQARFRDDKLRYSCGPPRDAGSASADVSARTGQPCITVFRLPDVDEPQADGAAAWLKEYQQPCCGLPASRSTCAFFA</sequence>
<evidence type="ECO:0000256" key="1">
    <source>
        <dbReference type="SAM" id="MobiDB-lite"/>
    </source>
</evidence>
<feature type="region of interest" description="Disordered" evidence="1">
    <location>
        <begin position="106"/>
        <end position="142"/>
    </location>
</feature>
<protein>
    <submittedName>
        <fullName evidence="2">Uncharacterized protein</fullName>
    </submittedName>
</protein>
<comment type="caution">
    <text evidence="2">The sequence shown here is derived from an EMBL/GenBank/DDBJ whole genome shotgun (WGS) entry which is preliminary data.</text>
</comment>
<name>A0AAD6VBC9_9AGAR</name>
<accession>A0AAD6VBC9</accession>
<reference evidence="2" key="1">
    <citation type="submission" date="2023-03" db="EMBL/GenBank/DDBJ databases">
        <title>Massive genome expansion in bonnet fungi (Mycena s.s.) driven by repeated elements and novel gene families across ecological guilds.</title>
        <authorList>
            <consortium name="Lawrence Berkeley National Laboratory"/>
            <person name="Harder C.B."/>
            <person name="Miyauchi S."/>
            <person name="Viragh M."/>
            <person name="Kuo A."/>
            <person name="Thoen E."/>
            <person name="Andreopoulos B."/>
            <person name="Lu D."/>
            <person name="Skrede I."/>
            <person name="Drula E."/>
            <person name="Henrissat B."/>
            <person name="Morin E."/>
            <person name="Kohler A."/>
            <person name="Barry K."/>
            <person name="LaButti K."/>
            <person name="Morin E."/>
            <person name="Salamov A."/>
            <person name="Lipzen A."/>
            <person name="Mereny Z."/>
            <person name="Hegedus B."/>
            <person name="Baldrian P."/>
            <person name="Stursova M."/>
            <person name="Weitz H."/>
            <person name="Taylor A."/>
            <person name="Grigoriev I.V."/>
            <person name="Nagy L.G."/>
            <person name="Martin F."/>
            <person name="Kauserud H."/>
        </authorList>
    </citation>
    <scope>NUCLEOTIDE SEQUENCE</scope>
    <source>
        <strain evidence="2">9144</strain>
    </source>
</reference>
<dbReference type="EMBL" id="JARJCW010000040">
    <property type="protein sequence ID" value="KAJ7206394.1"/>
    <property type="molecule type" value="Genomic_DNA"/>
</dbReference>
<evidence type="ECO:0000313" key="3">
    <source>
        <dbReference type="Proteomes" id="UP001219525"/>
    </source>
</evidence>
<dbReference type="Proteomes" id="UP001219525">
    <property type="component" value="Unassembled WGS sequence"/>
</dbReference>
<evidence type="ECO:0000313" key="2">
    <source>
        <dbReference type="EMBL" id="KAJ7206394.1"/>
    </source>
</evidence>
<dbReference type="SUPFAM" id="SSF53756">
    <property type="entry name" value="UDP-Glycosyltransferase/glycogen phosphorylase"/>
    <property type="match status" value="1"/>
</dbReference>
<keyword evidence="3" id="KW-1185">Reference proteome</keyword>
<organism evidence="2 3">
    <name type="scientific">Mycena pura</name>
    <dbReference type="NCBI Taxonomy" id="153505"/>
    <lineage>
        <taxon>Eukaryota</taxon>
        <taxon>Fungi</taxon>
        <taxon>Dikarya</taxon>
        <taxon>Basidiomycota</taxon>
        <taxon>Agaricomycotina</taxon>
        <taxon>Agaricomycetes</taxon>
        <taxon>Agaricomycetidae</taxon>
        <taxon>Agaricales</taxon>
        <taxon>Marasmiineae</taxon>
        <taxon>Mycenaceae</taxon>
        <taxon>Mycena</taxon>
    </lineage>
</organism>
<proteinExistence type="predicted"/>
<gene>
    <name evidence="2" type="ORF">GGX14DRAFT_643570</name>
</gene>